<feature type="non-terminal residue" evidence="2">
    <location>
        <position position="1"/>
    </location>
</feature>
<feature type="compositionally biased region" description="Basic and acidic residues" evidence="1">
    <location>
        <begin position="44"/>
        <end position="56"/>
    </location>
</feature>
<keyword evidence="3" id="KW-1185">Reference proteome</keyword>
<comment type="caution">
    <text evidence="2">The sequence shown here is derived from an EMBL/GenBank/DDBJ whole genome shotgun (WGS) entry which is preliminary data.</text>
</comment>
<evidence type="ECO:0000256" key="1">
    <source>
        <dbReference type="SAM" id="MobiDB-lite"/>
    </source>
</evidence>
<name>A0ABV0RXB4_9TELE</name>
<feature type="region of interest" description="Disordered" evidence="1">
    <location>
        <begin position="41"/>
        <end position="61"/>
    </location>
</feature>
<evidence type="ECO:0000313" key="3">
    <source>
        <dbReference type="Proteomes" id="UP001434883"/>
    </source>
</evidence>
<dbReference type="EMBL" id="JAHRIN010060119">
    <property type="protein sequence ID" value="MEQ2212660.1"/>
    <property type="molecule type" value="Genomic_DNA"/>
</dbReference>
<evidence type="ECO:0008006" key="4">
    <source>
        <dbReference type="Google" id="ProtNLM"/>
    </source>
</evidence>
<accession>A0ABV0RXB4</accession>
<protein>
    <recommendedName>
        <fullName evidence="4">Breast cancer susceptibility protein 1</fullName>
    </recommendedName>
</protein>
<evidence type="ECO:0000313" key="2">
    <source>
        <dbReference type="EMBL" id="MEQ2212660.1"/>
    </source>
</evidence>
<sequence length="93" mass="10265">ARSQMEDFLVEEKSNMSSSVTSLAENHSGTNLKACHVEGMSGFSERKSDQPFHSEEELQDFGSLSTLPNQLVRTGKKSYVFGGVGRISLRKII</sequence>
<reference evidence="2 3" key="1">
    <citation type="submission" date="2021-06" db="EMBL/GenBank/DDBJ databases">
        <authorList>
            <person name="Palmer J.M."/>
        </authorList>
    </citation>
    <scope>NUCLEOTIDE SEQUENCE [LARGE SCALE GENOMIC DNA]</scope>
    <source>
        <strain evidence="2 3">XC_2019</strain>
        <tissue evidence="2">Muscle</tissue>
    </source>
</reference>
<organism evidence="2 3">
    <name type="scientific">Xenoophorus captivus</name>
    <dbReference type="NCBI Taxonomy" id="1517983"/>
    <lineage>
        <taxon>Eukaryota</taxon>
        <taxon>Metazoa</taxon>
        <taxon>Chordata</taxon>
        <taxon>Craniata</taxon>
        <taxon>Vertebrata</taxon>
        <taxon>Euteleostomi</taxon>
        <taxon>Actinopterygii</taxon>
        <taxon>Neopterygii</taxon>
        <taxon>Teleostei</taxon>
        <taxon>Neoteleostei</taxon>
        <taxon>Acanthomorphata</taxon>
        <taxon>Ovalentaria</taxon>
        <taxon>Atherinomorphae</taxon>
        <taxon>Cyprinodontiformes</taxon>
        <taxon>Goodeidae</taxon>
        <taxon>Xenoophorus</taxon>
    </lineage>
</organism>
<proteinExistence type="predicted"/>
<dbReference type="Proteomes" id="UP001434883">
    <property type="component" value="Unassembled WGS sequence"/>
</dbReference>
<gene>
    <name evidence="2" type="ORF">XENOCAPTIV_002955</name>
</gene>